<evidence type="ECO:0000256" key="6">
    <source>
        <dbReference type="PIRNR" id="PIRNR000535"/>
    </source>
</evidence>
<dbReference type="GO" id="GO:0005829">
    <property type="term" value="C:cytosol"/>
    <property type="evidence" value="ECO:0007669"/>
    <property type="project" value="TreeGrafter"/>
</dbReference>
<accession>A0A563DT07</accession>
<keyword evidence="2 6" id="KW-0808">Transferase</keyword>
<dbReference type="Proteomes" id="UP000320244">
    <property type="component" value="Unassembled WGS sequence"/>
</dbReference>
<feature type="domain" description="Carbohydrate kinase PfkB" evidence="8">
    <location>
        <begin position="33"/>
        <end position="299"/>
    </location>
</feature>
<dbReference type="CDD" id="cd01164">
    <property type="entry name" value="FruK_PfkB_like"/>
    <property type="match status" value="1"/>
</dbReference>
<dbReference type="InterPro" id="IPR029056">
    <property type="entry name" value="Ribokinase-like"/>
</dbReference>
<keyword evidence="3" id="KW-0547">Nucleotide-binding</keyword>
<dbReference type="Gene3D" id="3.40.1190.20">
    <property type="match status" value="1"/>
</dbReference>
<comment type="caution">
    <text evidence="9">The sequence shown here is derived from an EMBL/GenBank/DDBJ whole genome shotgun (WGS) entry which is preliminary data.</text>
</comment>
<evidence type="ECO:0000259" key="8">
    <source>
        <dbReference type="Pfam" id="PF00294"/>
    </source>
</evidence>
<evidence type="ECO:0000256" key="4">
    <source>
        <dbReference type="ARBA" id="ARBA00022777"/>
    </source>
</evidence>
<keyword evidence="10" id="KW-1185">Reference proteome</keyword>
<reference evidence="9 10" key="2">
    <citation type="submission" date="2019-08" db="EMBL/GenBank/DDBJ databases">
        <title>Jejuicoccus antrihumi gen. nov., sp. nov., a new member of the family Dermacoccaceae isolated from a cave.</title>
        <authorList>
            <person name="Schumann P."/>
            <person name="Kim I.S."/>
        </authorList>
    </citation>
    <scope>NUCLEOTIDE SEQUENCE [LARGE SCALE GENOMIC DNA]</scope>
    <source>
        <strain evidence="9 10">C5-26</strain>
    </source>
</reference>
<evidence type="ECO:0000256" key="3">
    <source>
        <dbReference type="ARBA" id="ARBA00022741"/>
    </source>
</evidence>
<dbReference type="GO" id="GO:0008443">
    <property type="term" value="F:phosphofructokinase activity"/>
    <property type="evidence" value="ECO:0007669"/>
    <property type="project" value="TreeGrafter"/>
</dbReference>
<proteinExistence type="inferred from homology"/>
<comment type="similarity">
    <text evidence="1">Belongs to the carbohydrate kinase PfkB family.</text>
</comment>
<keyword evidence="4 9" id="KW-0418">Kinase</keyword>
<dbReference type="OrthoDB" id="9801219at2"/>
<dbReference type="InterPro" id="IPR017583">
    <property type="entry name" value="Tagatose/fructose_Pkinase"/>
</dbReference>
<reference evidence="9 10" key="1">
    <citation type="submission" date="2019-05" db="EMBL/GenBank/DDBJ databases">
        <authorList>
            <person name="Lee S.D."/>
        </authorList>
    </citation>
    <scope>NUCLEOTIDE SEQUENCE [LARGE SCALE GENOMIC DNA]</scope>
    <source>
        <strain evidence="9 10">C5-26</strain>
    </source>
</reference>
<feature type="region of interest" description="Disordered" evidence="7">
    <location>
        <begin position="313"/>
        <end position="357"/>
    </location>
</feature>
<dbReference type="PIRSF" id="PIRSF000535">
    <property type="entry name" value="1PFK/6PFK/LacC"/>
    <property type="match status" value="1"/>
</dbReference>
<dbReference type="SUPFAM" id="SSF53613">
    <property type="entry name" value="Ribokinase-like"/>
    <property type="match status" value="1"/>
</dbReference>
<protein>
    <submittedName>
        <fullName evidence="9">1-phosphofructokinase family hexose kinase</fullName>
    </submittedName>
</protein>
<dbReference type="EMBL" id="VCQV01000048">
    <property type="protein sequence ID" value="TWP33123.1"/>
    <property type="molecule type" value="Genomic_DNA"/>
</dbReference>
<dbReference type="AlphaFoldDB" id="A0A563DT07"/>
<evidence type="ECO:0000256" key="1">
    <source>
        <dbReference type="ARBA" id="ARBA00010688"/>
    </source>
</evidence>
<dbReference type="GO" id="GO:0005524">
    <property type="term" value="F:ATP binding"/>
    <property type="evidence" value="ECO:0007669"/>
    <property type="project" value="UniProtKB-KW"/>
</dbReference>
<dbReference type="RefSeq" id="WP_146320643.1">
    <property type="nucleotide sequence ID" value="NZ_VCQV01000048.1"/>
</dbReference>
<evidence type="ECO:0000256" key="2">
    <source>
        <dbReference type="ARBA" id="ARBA00022679"/>
    </source>
</evidence>
<dbReference type="NCBIfam" id="TIGR03168">
    <property type="entry name" value="1-PFK"/>
    <property type="match status" value="1"/>
</dbReference>
<sequence length="357" mass="36433">MIVTLTCSPTLDRTLAVAGVRRGQENWSADSALEPGGDGITVTRALLAHGAQSTAVLPIGGVTGRQMTLLLSDAGVPFAPVPITGSLRVDTAVVEPGGTTTTFHERGPSLCAQEAFALLACTDDQLQGASRDESVPGAGWLAVCGPLATGLPEDFYATVVRRAHTYGAQVAVAVPGQGLRHALDAGPDLVAVNRAELAQVAGGDLPTLVEVRRAAQDLVRRGVPVVIITLGADGAMLVSDHECLHARASGVRPVCTAGAGPALLAGVLHALDQGAPADRALMTGVAWGAAAVQQPGLHPPGPAQTAASTVNLSRSNDALPDSVLRPAQPPPGQARGRPRPRHRAERAWSNPATARSA</sequence>
<name>A0A563DT07_9MICO</name>
<keyword evidence="5" id="KW-0067">ATP-binding</keyword>
<dbReference type="Pfam" id="PF00294">
    <property type="entry name" value="PfkB"/>
    <property type="match status" value="1"/>
</dbReference>
<dbReference type="InterPro" id="IPR011611">
    <property type="entry name" value="PfkB_dom"/>
</dbReference>
<gene>
    <name evidence="9" type="ORF">FGL98_22250</name>
</gene>
<evidence type="ECO:0000256" key="5">
    <source>
        <dbReference type="ARBA" id="ARBA00022840"/>
    </source>
</evidence>
<evidence type="ECO:0000313" key="9">
    <source>
        <dbReference type="EMBL" id="TWP33123.1"/>
    </source>
</evidence>
<organism evidence="9 10">
    <name type="scientific">Leekyejoonella antrihumi</name>
    <dbReference type="NCBI Taxonomy" id="1660198"/>
    <lineage>
        <taxon>Bacteria</taxon>
        <taxon>Bacillati</taxon>
        <taxon>Actinomycetota</taxon>
        <taxon>Actinomycetes</taxon>
        <taxon>Micrococcales</taxon>
        <taxon>Dermacoccaceae</taxon>
        <taxon>Leekyejoonella</taxon>
    </lineage>
</organism>
<evidence type="ECO:0000256" key="7">
    <source>
        <dbReference type="SAM" id="MobiDB-lite"/>
    </source>
</evidence>
<dbReference type="PANTHER" id="PTHR46566:SF5">
    <property type="entry name" value="1-PHOSPHOFRUCTOKINASE"/>
    <property type="match status" value="1"/>
</dbReference>
<dbReference type="PANTHER" id="PTHR46566">
    <property type="entry name" value="1-PHOSPHOFRUCTOKINASE-RELATED"/>
    <property type="match status" value="1"/>
</dbReference>
<evidence type="ECO:0000313" key="10">
    <source>
        <dbReference type="Proteomes" id="UP000320244"/>
    </source>
</evidence>